<feature type="region of interest" description="Disordered" evidence="1">
    <location>
        <begin position="121"/>
        <end position="141"/>
    </location>
</feature>
<accession>A0A8S1WTQ3</accession>
<evidence type="ECO:0000256" key="2">
    <source>
        <dbReference type="SAM" id="Phobius"/>
    </source>
</evidence>
<feature type="transmembrane region" description="Helical" evidence="2">
    <location>
        <begin position="64"/>
        <end position="83"/>
    </location>
</feature>
<sequence>MLNGMDEEIVINSLGGCQICRQEERRVLRVKQRIGGLILIFIYIKLSVYVEIGHLGNKKHGANYASYQAYSTLLEAYAIFWIGEVIQIKSDQWAGQIQDEVIGIELEEEDQESEQIIQDWESQGVDEESEDCGSEEGEKTEVQVSRVQAFESKLFEGEFEEEEANSIHK</sequence>
<feature type="compositionally biased region" description="Acidic residues" evidence="1">
    <location>
        <begin position="124"/>
        <end position="135"/>
    </location>
</feature>
<keyword evidence="2" id="KW-1133">Transmembrane helix</keyword>
<evidence type="ECO:0000256" key="1">
    <source>
        <dbReference type="SAM" id="MobiDB-lite"/>
    </source>
</evidence>
<protein>
    <submittedName>
        <fullName evidence="3">Uncharacterized protein</fullName>
    </submittedName>
</protein>
<dbReference type="Proteomes" id="UP000683925">
    <property type="component" value="Unassembled WGS sequence"/>
</dbReference>
<comment type="caution">
    <text evidence="3">The sequence shown here is derived from an EMBL/GenBank/DDBJ whole genome shotgun (WGS) entry which is preliminary data.</text>
</comment>
<organism evidence="3 4">
    <name type="scientific">Paramecium octaurelia</name>
    <dbReference type="NCBI Taxonomy" id="43137"/>
    <lineage>
        <taxon>Eukaryota</taxon>
        <taxon>Sar</taxon>
        <taxon>Alveolata</taxon>
        <taxon>Ciliophora</taxon>
        <taxon>Intramacronucleata</taxon>
        <taxon>Oligohymenophorea</taxon>
        <taxon>Peniculida</taxon>
        <taxon>Parameciidae</taxon>
        <taxon>Paramecium</taxon>
    </lineage>
</organism>
<feature type="transmembrane region" description="Helical" evidence="2">
    <location>
        <begin position="34"/>
        <end position="52"/>
    </location>
</feature>
<dbReference type="EMBL" id="CAJJDP010000104">
    <property type="protein sequence ID" value="CAD8193494.1"/>
    <property type="molecule type" value="Genomic_DNA"/>
</dbReference>
<proteinExistence type="predicted"/>
<evidence type="ECO:0000313" key="4">
    <source>
        <dbReference type="Proteomes" id="UP000683925"/>
    </source>
</evidence>
<name>A0A8S1WTQ3_PAROT</name>
<dbReference type="AlphaFoldDB" id="A0A8S1WTQ3"/>
<evidence type="ECO:0000313" key="3">
    <source>
        <dbReference type="EMBL" id="CAD8193494.1"/>
    </source>
</evidence>
<keyword evidence="2" id="KW-0812">Transmembrane</keyword>
<reference evidence="3" key="1">
    <citation type="submission" date="2021-01" db="EMBL/GenBank/DDBJ databases">
        <authorList>
            <consortium name="Genoscope - CEA"/>
            <person name="William W."/>
        </authorList>
    </citation>
    <scope>NUCLEOTIDE SEQUENCE</scope>
</reference>
<keyword evidence="2" id="KW-0472">Membrane</keyword>
<gene>
    <name evidence="3" type="ORF">POCTA_138.1.T1040174</name>
</gene>
<keyword evidence="4" id="KW-1185">Reference proteome</keyword>